<dbReference type="GO" id="GO:0016020">
    <property type="term" value="C:membrane"/>
    <property type="evidence" value="ECO:0007669"/>
    <property type="project" value="InterPro"/>
</dbReference>
<feature type="chain" id="PRO_5012096263" evidence="4">
    <location>
        <begin position="25"/>
        <end position="438"/>
    </location>
</feature>
<dbReference type="EC" id="3.4.21.-" evidence="5"/>
<evidence type="ECO:0000313" key="6">
    <source>
        <dbReference type="Proteomes" id="UP000186736"/>
    </source>
</evidence>
<comment type="similarity">
    <text evidence="1">Belongs to the outer membrane porin (Opr) (TC 1.B.25) family.</text>
</comment>
<sequence length="438" mass="48434">MTTLTAYRPLVLLCPLFLSAYSHAENGFIEDSHLVITSRSTVLNSQMKGDGHHRFAHDRRDPRDVSLGMRANFASGFTQGVVGVGLDAYGFSGFKLDGGDGHAGYGNIQMNHEGEAQRSFGRAGVLIKAKYGLTEIRYGQMQVTNPVFATSDTRLFPSTATGILLSNRDVEGLLLETGRFTAGTEPSSTSNKGELWANYAFVPTDSVSFAGGRYDQKQWGVSAYAAEFEDLWRQAYLGGNYLWELDDRSRFALDVNLYHTRDEGRANAGDIRTTAYSSQISYAFGRHRLAIAYQRIIGDTPFDYIGFGNNGSGAFGNSIYLSNPIMASDFNGPNEKSWQLRYDLDMAASGFPGLSFMARYVFGYDIQSSGNSHYGAWNGADDAQHQELDLEARYVVQSGVAKDLRIRLREGMHDAKRGQPDGDVNMHMLIFELPINCF</sequence>
<dbReference type="InterPro" id="IPR023614">
    <property type="entry name" value="Porin_dom_sf"/>
</dbReference>
<evidence type="ECO:0000256" key="1">
    <source>
        <dbReference type="ARBA" id="ARBA00009075"/>
    </source>
</evidence>
<name>A0A1Q9QZD8_PSEPU</name>
<feature type="signal peptide" evidence="4">
    <location>
        <begin position="1"/>
        <end position="24"/>
    </location>
</feature>
<organism evidence="5 6">
    <name type="scientific">Pseudomonas putida</name>
    <name type="common">Arthrobacter siderocapsulatus</name>
    <dbReference type="NCBI Taxonomy" id="303"/>
    <lineage>
        <taxon>Bacteria</taxon>
        <taxon>Pseudomonadati</taxon>
        <taxon>Pseudomonadota</taxon>
        <taxon>Gammaproteobacteria</taxon>
        <taxon>Pseudomonadales</taxon>
        <taxon>Pseudomonadaceae</taxon>
        <taxon>Pseudomonas</taxon>
    </lineage>
</organism>
<reference evidence="5 6" key="1">
    <citation type="submission" date="2016-10" db="EMBL/GenBank/DDBJ databases">
        <title>Genome Sequence of Pseudomonas putida GM4FR.</title>
        <authorList>
            <person name="Poehlein A."/>
            <person name="Wemheuer F."/>
            <person name="Hollensteiner J."/>
            <person name="Wemheuer B."/>
        </authorList>
    </citation>
    <scope>NUCLEOTIDE SEQUENCE [LARGE SCALE GENOMIC DNA]</scope>
    <source>
        <strain evidence="5 6">GM4FR</strain>
    </source>
</reference>
<dbReference type="PANTHER" id="PTHR34596">
    <property type="entry name" value="CHITOPORIN"/>
    <property type="match status" value="1"/>
</dbReference>
<accession>A0A1Q9QZD8</accession>
<keyword evidence="3 4" id="KW-0732">Signal</keyword>
<evidence type="ECO:0000256" key="2">
    <source>
        <dbReference type="ARBA" id="ARBA00022448"/>
    </source>
</evidence>
<dbReference type="Gene3D" id="2.40.160.10">
    <property type="entry name" value="Porin"/>
    <property type="match status" value="1"/>
</dbReference>
<dbReference type="Proteomes" id="UP000186736">
    <property type="component" value="Unassembled WGS sequence"/>
</dbReference>
<comment type="caution">
    <text evidence="5">The sequence shown here is derived from an EMBL/GenBank/DDBJ whole genome shotgun (WGS) entry which is preliminary data.</text>
</comment>
<dbReference type="EMBL" id="MKZO01000046">
    <property type="protein sequence ID" value="OLS60506.1"/>
    <property type="molecule type" value="Genomic_DNA"/>
</dbReference>
<proteinExistence type="inferred from homology"/>
<evidence type="ECO:0000313" key="5">
    <source>
        <dbReference type="EMBL" id="OLS60506.1"/>
    </source>
</evidence>
<evidence type="ECO:0000256" key="3">
    <source>
        <dbReference type="ARBA" id="ARBA00022729"/>
    </source>
</evidence>
<dbReference type="InterPro" id="IPR005318">
    <property type="entry name" value="OM_porin_bac"/>
</dbReference>
<evidence type="ECO:0000256" key="4">
    <source>
        <dbReference type="SAM" id="SignalP"/>
    </source>
</evidence>
<dbReference type="PANTHER" id="PTHR34596:SF2">
    <property type="entry name" value="CHITOPORIN"/>
    <property type="match status" value="1"/>
</dbReference>
<dbReference type="RefSeq" id="WP_086937257.1">
    <property type="nucleotide sequence ID" value="NZ_MKZO01000046.1"/>
</dbReference>
<dbReference type="Pfam" id="PF03573">
    <property type="entry name" value="OprD"/>
    <property type="match status" value="1"/>
</dbReference>
<keyword evidence="2" id="KW-0813">Transport</keyword>
<dbReference type="GO" id="GO:0015288">
    <property type="term" value="F:porin activity"/>
    <property type="evidence" value="ECO:0007669"/>
    <property type="project" value="TreeGrafter"/>
</dbReference>
<protein>
    <submittedName>
        <fullName evidence="5">Porin D</fullName>
        <ecNumber evidence="5">3.4.21.-</ecNumber>
    </submittedName>
</protein>
<dbReference type="GO" id="GO:0016787">
    <property type="term" value="F:hydrolase activity"/>
    <property type="evidence" value="ECO:0007669"/>
    <property type="project" value="UniProtKB-KW"/>
</dbReference>
<gene>
    <name evidence="5" type="primary">oprD_6</name>
    <name evidence="5" type="ORF">PSEMO_46030</name>
</gene>
<dbReference type="OrthoDB" id="6759120at2"/>
<dbReference type="AlphaFoldDB" id="A0A1Q9QZD8"/>
<keyword evidence="5" id="KW-0378">Hydrolase</keyword>